<name>A0A811KTX8_9BILA</name>
<dbReference type="GO" id="GO:0005506">
    <property type="term" value="F:iron ion binding"/>
    <property type="evidence" value="ECO:0007669"/>
    <property type="project" value="InterPro"/>
</dbReference>
<protein>
    <recommendedName>
        <fullName evidence="10">Cytochrome P450</fullName>
    </recommendedName>
</protein>
<dbReference type="GO" id="GO:0004497">
    <property type="term" value="F:monooxygenase activity"/>
    <property type="evidence" value="ECO:0007669"/>
    <property type="project" value="UniProtKB-KW"/>
</dbReference>
<reference evidence="8" key="1">
    <citation type="submission" date="2020-09" db="EMBL/GenBank/DDBJ databases">
        <authorList>
            <person name="Kikuchi T."/>
        </authorList>
    </citation>
    <scope>NUCLEOTIDE SEQUENCE</scope>
    <source>
        <strain evidence="8">SH1</strain>
    </source>
</reference>
<dbReference type="GO" id="GO:0016705">
    <property type="term" value="F:oxidoreductase activity, acting on paired donors, with incorporation or reduction of molecular oxygen"/>
    <property type="evidence" value="ECO:0007669"/>
    <property type="project" value="InterPro"/>
</dbReference>
<evidence type="ECO:0000256" key="7">
    <source>
        <dbReference type="RuleBase" id="RU000461"/>
    </source>
</evidence>
<dbReference type="Proteomes" id="UP000783686">
    <property type="component" value="Unassembled WGS sequence"/>
</dbReference>
<comment type="similarity">
    <text evidence="2 7">Belongs to the cytochrome P450 family.</text>
</comment>
<evidence type="ECO:0000256" key="6">
    <source>
        <dbReference type="PIRSR" id="PIRSR602401-1"/>
    </source>
</evidence>
<dbReference type="OrthoDB" id="1470350at2759"/>
<dbReference type="EMBL" id="CAJFDH010000004">
    <property type="protein sequence ID" value="CAD5218775.1"/>
    <property type="molecule type" value="Genomic_DNA"/>
</dbReference>
<evidence type="ECO:0008006" key="10">
    <source>
        <dbReference type="Google" id="ProtNLM"/>
    </source>
</evidence>
<dbReference type="SUPFAM" id="SSF48264">
    <property type="entry name" value="Cytochrome P450"/>
    <property type="match status" value="1"/>
</dbReference>
<dbReference type="GO" id="GO:0020037">
    <property type="term" value="F:heme binding"/>
    <property type="evidence" value="ECO:0007669"/>
    <property type="project" value="InterPro"/>
</dbReference>
<dbReference type="InterPro" id="IPR002401">
    <property type="entry name" value="Cyt_P450_E_grp-I"/>
</dbReference>
<dbReference type="InterPro" id="IPR050196">
    <property type="entry name" value="Cytochrome_P450_Monoox"/>
</dbReference>
<dbReference type="Proteomes" id="UP000614601">
    <property type="component" value="Unassembled WGS sequence"/>
</dbReference>
<dbReference type="PRINTS" id="PR00385">
    <property type="entry name" value="P450"/>
</dbReference>
<keyword evidence="7" id="KW-0560">Oxidoreductase</keyword>
<dbReference type="PANTHER" id="PTHR24291:SF194">
    <property type="entry name" value="CYTOCHROME P450 FAMILY"/>
    <property type="match status" value="1"/>
</dbReference>
<keyword evidence="4 6" id="KW-0408">Iron</keyword>
<comment type="cofactor">
    <cofactor evidence="1 6">
        <name>heme</name>
        <dbReference type="ChEBI" id="CHEBI:30413"/>
    </cofactor>
</comment>
<feature type="binding site" description="axial binding residue" evidence="6">
    <location>
        <position position="439"/>
    </location>
    <ligand>
        <name>heme</name>
        <dbReference type="ChEBI" id="CHEBI:30413"/>
    </ligand>
    <ligandPart>
        <name>Fe</name>
        <dbReference type="ChEBI" id="CHEBI:18248"/>
    </ligandPart>
</feature>
<dbReference type="PANTHER" id="PTHR24291">
    <property type="entry name" value="CYTOCHROME P450 FAMILY 4"/>
    <property type="match status" value="1"/>
</dbReference>
<keyword evidence="3 6" id="KW-0349">Heme</keyword>
<evidence type="ECO:0000256" key="2">
    <source>
        <dbReference type="ARBA" id="ARBA00010617"/>
    </source>
</evidence>
<accession>A0A811KTX8</accession>
<evidence type="ECO:0000256" key="1">
    <source>
        <dbReference type="ARBA" id="ARBA00001971"/>
    </source>
</evidence>
<proteinExistence type="inferred from homology"/>
<evidence type="ECO:0000256" key="3">
    <source>
        <dbReference type="ARBA" id="ARBA00022617"/>
    </source>
</evidence>
<dbReference type="EMBL" id="CAJFCW020000004">
    <property type="protein sequence ID" value="CAG9111668.1"/>
    <property type="molecule type" value="Genomic_DNA"/>
</dbReference>
<dbReference type="InterPro" id="IPR036396">
    <property type="entry name" value="Cyt_P450_sf"/>
</dbReference>
<dbReference type="InterPro" id="IPR017972">
    <property type="entry name" value="Cyt_P450_CS"/>
</dbReference>
<dbReference type="AlphaFoldDB" id="A0A811KTX8"/>
<keyword evidence="5 7" id="KW-0503">Monooxygenase</keyword>
<keyword evidence="9" id="KW-1185">Reference proteome</keyword>
<evidence type="ECO:0000313" key="8">
    <source>
        <dbReference type="EMBL" id="CAD5218775.1"/>
    </source>
</evidence>
<dbReference type="InterPro" id="IPR001128">
    <property type="entry name" value="Cyt_P450"/>
</dbReference>
<dbReference type="PROSITE" id="PS00086">
    <property type="entry name" value="CYTOCHROME_P450"/>
    <property type="match status" value="1"/>
</dbReference>
<evidence type="ECO:0000256" key="4">
    <source>
        <dbReference type="ARBA" id="ARBA00023004"/>
    </source>
</evidence>
<organism evidence="8 9">
    <name type="scientific">Bursaphelenchus okinawaensis</name>
    <dbReference type="NCBI Taxonomy" id="465554"/>
    <lineage>
        <taxon>Eukaryota</taxon>
        <taxon>Metazoa</taxon>
        <taxon>Ecdysozoa</taxon>
        <taxon>Nematoda</taxon>
        <taxon>Chromadorea</taxon>
        <taxon>Rhabditida</taxon>
        <taxon>Tylenchina</taxon>
        <taxon>Tylenchomorpha</taxon>
        <taxon>Aphelenchoidea</taxon>
        <taxon>Aphelenchoididae</taxon>
        <taxon>Bursaphelenchus</taxon>
    </lineage>
</organism>
<evidence type="ECO:0000313" key="9">
    <source>
        <dbReference type="Proteomes" id="UP000614601"/>
    </source>
</evidence>
<comment type="caution">
    <text evidence="8">The sequence shown here is derived from an EMBL/GenBank/DDBJ whole genome shotgun (WGS) entry which is preliminary data.</text>
</comment>
<sequence>MGVTLAAVIAAIIIGAVTWFRRHVKLRQQLSTIPSPRSFPLLGHIPITKPDPEGFLEQLMGMAVLYPSKPRMVVFWIAFQPTIMIYEAALAEKVFTNLKNLNKSFLYDLLKPWLGEGLLISKYDAWKPRRKLLTPTFHYEILRNFVHVFNSQARILNQQLYKLIEKTDVIDDVYQPVSLCALDIICETSMGQSVNAQFEADSEYVKAVLRINEIIQSRQKNPVLYPDFIFNNLPIGKEHKWALDVLHSFTRKVITERRKVVNSEVTAVNDRLAFLDLLLEMENRGEIDEKSIQEEVDTFMFEGHDTTATATTWALHLFGCYPEAQEKIVEEINRVVGDCEEITLDHISKLEYLECCLKEMLRLYPSVPMIARKLDTDLDIGGHKIPAGVEVLLNIYLIHRDPNNWEDPEEFRPERFKSGKSTNRNAFAYVPFSAGSRNCIGQRFAMMEEKILLCWILREFQVVSMRRRDQQRFMVELILRPTDGVKIRLIPRKK</sequence>
<dbReference type="PRINTS" id="PR00463">
    <property type="entry name" value="EP450I"/>
</dbReference>
<keyword evidence="6 7" id="KW-0479">Metal-binding</keyword>
<gene>
    <name evidence="8" type="ORF">BOKJ2_LOCUS7985</name>
</gene>
<dbReference type="Gene3D" id="1.10.630.10">
    <property type="entry name" value="Cytochrome P450"/>
    <property type="match status" value="1"/>
</dbReference>
<dbReference type="Pfam" id="PF00067">
    <property type="entry name" value="p450"/>
    <property type="match status" value="1"/>
</dbReference>
<evidence type="ECO:0000256" key="5">
    <source>
        <dbReference type="ARBA" id="ARBA00023033"/>
    </source>
</evidence>